<evidence type="ECO:0000256" key="1">
    <source>
        <dbReference type="ARBA" id="ARBA00001964"/>
    </source>
</evidence>
<keyword evidence="5" id="KW-0670">Pyruvate</keyword>
<keyword evidence="3" id="KW-0786">Thiamine pyrophosphate</keyword>
<dbReference type="AlphaFoldDB" id="A0A7M2YW85"/>
<dbReference type="OrthoDB" id="9766715at2"/>
<dbReference type="SUPFAM" id="SSF52518">
    <property type="entry name" value="Thiamin diphosphate-binding fold (THDP-binding)"/>
    <property type="match status" value="1"/>
</dbReference>
<comment type="cofactor">
    <cofactor evidence="1">
        <name>thiamine diphosphate</name>
        <dbReference type="ChEBI" id="CHEBI:58937"/>
    </cofactor>
</comment>
<gene>
    <name evidence="5" type="ORF">Gocc_1969</name>
</gene>
<dbReference type="InterPro" id="IPR029061">
    <property type="entry name" value="THDP-binding"/>
</dbReference>
<dbReference type="Pfam" id="PF00676">
    <property type="entry name" value="E1_dh"/>
    <property type="match status" value="1"/>
</dbReference>
<dbReference type="PANTHER" id="PTHR11516:SF41">
    <property type="entry name" value="3-METHYL-2-OXOBUTANOATE DEHYDROGENASE SUBUNIT ALPHA"/>
    <property type="match status" value="1"/>
</dbReference>
<evidence type="ECO:0000313" key="5">
    <source>
        <dbReference type="EMBL" id="RDI74393.1"/>
    </source>
</evidence>
<proteinExistence type="predicted"/>
<dbReference type="GO" id="GO:0000287">
    <property type="term" value="F:magnesium ion binding"/>
    <property type="evidence" value="ECO:0007669"/>
    <property type="project" value="UniProtKB-ARBA"/>
</dbReference>
<sequence>MSIRSLTVDAPDGTTALARRDAVRGDRVVRLGRMLEARHVETQIRRFHDEGMAWGSTHTAEWQEASAVGLAAALQHDDLVCFPHRVHTLSVAFGITPEAVLAECLGKASGIVGGIGGSVHVTDTSVGILHTFTILGAQVPVAAGVGLALQVQGSASIAVSIFGDGSVNMGAFHEGLNLASIWRLPVLFVCENNQYSEHTRYDRVTAGGDIAARGASYAIPSAAVDGQDVDEVVAAVADARTRVAAGEGPFLLEIKTWRRYGHSRSDQAGYRDDEEVARWLERDPIELFAQRLRSEGLLDEQAEEHLRADAERRVAEAAEHALAATEPDASVMFRNVHVDREEGAA</sequence>
<organism evidence="5 6">
    <name type="scientific">Gaiella occulta</name>
    <dbReference type="NCBI Taxonomy" id="1002870"/>
    <lineage>
        <taxon>Bacteria</taxon>
        <taxon>Bacillati</taxon>
        <taxon>Actinomycetota</taxon>
        <taxon>Thermoleophilia</taxon>
        <taxon>Gaiellales</taxon>
        <taxon>Gaiellaceae</taxon>
        <taxon>Gaiella</taxon>
    </lineage>
</organism>
<dbReference type="EMBL" id="QQZY01000004">
    <property type="protein sequence ID" value="RDI74393.1"/>
    <property type="molecule type" value="Genomic_DNA"/>
</dbReference>
<reference evidence="6" key="2">
    <citation type="journal article" date="2019" name="MicrobiologyOpen">
        <title>High-quality draft genome sequence of Gaiella occulta isolated from a 150 meter deep mineral water borehole and comparison with the genome sequences of other deep-branching lineages of the phylum Actinobacteria.</title>
        <authorList>
            <person name="Severino R."/>
            <person name="Froufe H.J.C."/>
            <person name="Barroso C."/>
            <person name="Albuquerque L."/>
            <person name="Lobo-da-Cunha A."/>
            <person name="da Costa M.S."/>
            <person name="Egas C."/>
        </authorList>
    </citation>
    <scope>NUCLEOTIDE SEQUENCE [LARGE SCALE GENOMIC DNA]</scope>
    <source>
        <strain evidence="6">F2-233</strain>
    </source>
</reference>
<comment type="caution">
    <text evidence="5">The sequence shown here is derived from an EMBL/GenBank/DDBJ whole genome shotgun (WGS) entry which is preliminary data.</text>
</comment>
<evidence type="ECO:0000256" key="2">
    <source>
        <dbReference type="ARBA" id="ARBA00023002"/>
    </source>
</evidence>
<evidence type="ECO:0000313" key="6">
    <source>
        <dbReference type="Proteomes" id="UP000254134"/>
    </source>
</evidence>
<dbReference type="GO" id="GO:0006086">
    <property type="term" value="P:pyruvate decarboxylation to acetyl-CoA"/>
    <property type="evidence" value="ECO:0007669"/>
    <property type="project" value="TreeGrafter"/>
</dbReference>
<reference evidence="5 6" key="1">
    <citation type="submission" date="2018-07" db="EMBL/GenBank/DDBJ databases">
        <title>High-quality-draft genome sequence of Gaiella occulta.</title>
        <authorList>
            <person name="Severino R."/>
            <person name="Froufe H.J.C."/>
            <person name="Rainey F.A."/>
            <person name="Barroso C."/>
            <person name="Albuquerque L."/>
            <person name="Lobo-Da-Cunha A."/>
            <person name="Da Costa M.S."/>
            <person name="Egas C."/>
        </authorList>
    </citation>
    <scope>NUCLEOTIDE SEQUENCE [LARGE SCALE GENOMIC DNA]</scope>
    <source>
        <strain evidence="5 6">F2-233</strain>
    </source>
</reference>
<keyword evidence="2" id="KW-0560">Oxidoreductase</keyword>
<dbReference type="Proteomes" id="UP000254134">
    <property type="component" value="Unassembled WGS sequence"/>
</dbReference>
<protein>
    <submittedName>
        <fullName evidence="5">Pyruvate/2-oxoglutarate dehydrogenase complex dehydrogenase (E1) component</fullName>
    </submittedName>
</protein>
<dbReference type="InterPro" id="IPR050642">
    <property type="entry name" value="PDH_E1_Alpha_Subunit"/>
</dbReference>
<dbReference type="GO" id="GO:0004739">
    <property type="term" value="F:pyruvate dehydrogenase (acetyl-transferring) activity"/>
    <property type="evidence" value="ECO:0007669"/>
    <property type="project" value="TreeGrafter"/>
</dbReference>
<dbReference type="InterPro" id="IPR001017">
    <property type="entry name" value="DH_E1"/>
</dbReference>
<dbReference type="PANTHER" id="PTHR11516">
    <property type="entry name" value="PYRUVATE DEHYDROGENASE E1 COMPONENT, ALPHA SUBUNIT BACTERIAL AND ORGANELLAR"/>
    <property type="match status" value="1"/>
</dbReference>
<feature type="domain" description="Dehydrogenase E1 component" evidence="4">
    <location>
        <begin position="37"/>
        <end position="328"/>
    </location>
</feature>
<dbReference type="Gene3D" id="3.40.50.970">
    <property type="match status" value="1"/>
</dbReference>
<name>A0A7M2YW85_9ACTN</name>
<dbReference type="CDD" id="cd02000">
    <property type="entry name" value="TPP_E1_PDC_ADC_BCADC"/>
    <property type="match status" value="1"/>
</dbReference>
<evidence type="ECO:0000256" key="3">
    <source>
        <dbReference type="ARBA" id="ARBA00023052"/>
    </source>
</evidence>
<evidence type="ECO:0000259" key="4">
    <source>
        <dbReference type="Pfam" id="PF00676"/>
    </source>
</evidence>
<accession>A0A7M2YW85</accession>
<keyword evidence="6" id="KW-1185">Reference proteome</keyword>
<dbReference type="RefSeq" id="WP_114796390.1">
    <property type="nucleotide sequence ID" value="NZ_QQZY01000004.1"/>
</dbReference>